<gene>
    <name evidence="1" type="ORF">F511_10160</name>
</gene>
<dbReference type="PANTHER" id="PTHR15140">
    <property type="entry name" value="TUBULIN-SPECIFIC CHAPERONE E"/>
    <property type="match status" value="1"/>
</dbReference>
<proteinExistence type="predicted"/>
<dbReference type="InterPro" id="IPR032675">
    <property type="entry name" value="LRR_dom_sf"/>
</dbReference>
<dbReference type="Proteomes" id="UP000250235">
    <property type="component" value="Unassembled WGS sequence"/>
</dbReference>
<dbReference type="PANTHER" id="PTHR15140:SF33">
    <property type="entry name" value="LATE BLIGHT RESISTANCE PROTEIN HOMOLOG R1A-3 ISOFORM X1"/>
    <property type="match status" value="1"/>
</dbReference>
<dbReference type="SUPFAM" id="SSF52058">
    <property type="entry name" value="L domain-like"/>
    <property type="match status" value="1"/>
</dbReference>
<dbReference type="EMBL" id="KQ989025">
    <property type="protein sequence ID" value="KZV55038.1"/>
    <property type="molecule type" value="Genomic_DNA"/>
</dbReference>
<keyword evidence="2" id="KW-1185">Reference proteome</keyword>
<reference evidence="1 2" key="1">
    <citation type="journal article" date="2015" name="Proc. Natl. Acad. Sci. U.S.A.">
        <title>The resurrection genome of Boea hygrometrica: A blueprint for survival of dehydration.</title>
        <authorList>
            <person name="Xiao L."/>
            <person name="Yang G."/>
            <person name="Zhang L."/>
            <person name="Yang X."/>
            <person name="Zhao S."/>
            <person name="Ji Z."/>
            <person name="Zhou Q."/>
            <person name="Hu M."/>
            <person name="Wang Y."/>
            <person name="Chen M."/>
            <person name="Xu Y."/>
            <person name="Jin H."/>
            <person name="Xiao X."/>
            <person name="Hu G."/>
            <person name="Bao F."/>
            <person name="Hu Y."/>
            <person name="Wan P."/>
            <person name="Li L."/>
            <person name="Deng X."/>
            <person name="Kuang T."/>
            <person name="Xiang C."/>
            <person name="Zhu J.K."/>
            <person name="Oliver M.J."/>
            <person name="He Y."/>
        </authorList>
    </citation>
    <scope>NUCLEOTIDE SEQUENCE [LARGE SCALE GENOMIC DNA]</scope>
    <source>
        <strain evidence="2">cv. XS01</strain>
    </source>
</reference>
<protein>
    <submittedName>
        <fullName evidence="1">Uncharacterized protein</fullName>
    </submittedName>
</protein>
<dbReference type="AlphaFoldDB" id="A0A2Z7DCG3"/>
<evidence type="ECO:0000313" key="2">
    <source>
        <dbReference type="Proteomes" id="UP000250235"/>
    </source>
</evidence>
<accession>A0A2Z7DCG3</accession>
<sequence>MPQLRHLVVKRGSILPVLEHEEFAKSHSILHNLQTLHVIDLPFTMEVIRRLPSLKKLNLKYESRRHYQANGIKNLVHLHQLEVLNFVLAVLPYDSQHFPLSTEFKKVNFEGNFCGGVDSRKQLFSMPREVVYSSVSLPERDSESIGDAATLQILTIKRCNPGVEESARKIQEQQDNEDLKVHIVPIED</sequence>
<organism evidence="1 2">
    <name type="scientific">Dorcoceras hygrometricum</name>
    <dbReference type="NCBI Taxonomy" id="472368"/>
    <lineage>
        <taxon>Eukaryota</taxon>
        <taxon>Viridiplantae</taxon>
        <taxon>Streptophyta</taxon>
        <taxon>Embryophyta</taxon>
        <taxon>Tracheophyta</taxon>
        <taxon>Spermatophyta</taxon>
        <taxon>Magnoliopsida</taxon>
        <taxon>eudicotyledons</taxon>
        <taxon>Gunneridae</taxon>
        <taxon>Pentapetalae</taxon>
        <taxon>asterids</taxon>
        <taxon>lamiids</taxon>
        <taxon>Lamiales</taxon>
        <taxon>Gesneriaceae</taxon>
        <taxon>Didymocarpoideae</taxon>
        <taxon>Trichosporeae</taxon>
        <taxon>Loxocarpinae</taxon>
        <taxon>Dorcoceras</taxon>
    </lineage>
</organism>
<name>A0A2Z7DCG3_9LAMI</name>
<dbReference type="Gene3D" id="3.80.10.10">
    <property type="entry name" value="Ribonuclease Inhibitor"/>
    <property type="match status" value="1"/>
</dbReference>
<evidence type="ECO:0000313" key="1">
    <source>
        <dbReference type="EMBL" id="KZV55038.1"/>
    </source>
</evidence>